<evidence type="ECO:0000313" key="3">
    <source>
        <dbReference type="EMBL" id="RHN03596.1"/>
    </source>
</evidence>
<evidence type="ECO:0000259" key="2">
    <source>
        <dbReference type="Pfam" id="PF10022"/>
    </source>
</evidence>
<sequence>MKNKILLLSLFVLFGTNLLYAQHPGADDRKYWVETMTRIAYPVLHNLSEGTLKKNMPFESLSDDSLRKEVSYLEAVGRTLCGIAPWLELGVDETEEGKLRGEYIQMALKGLRNAVDPKSPDYLMFDARHHQPLVDAAFLVQGILRAPKQLWTNLDKETQARLITELKKSRAIRPKESNWLLFASMVEAALLEFTGECDTQRLHYGIHRFWVDGWYKGDAWYGDGQEFHLDFYNSIIIHPMLTDVLSVMKKHGIEKEEVLNKQITRQQRLAEQLERIISPEATYPVLGRSIVYRMGIFHALSQIALFEKLPKKLSGAQVRSALTAVMKRQFDGLKNFDKNGWLTIGLVGSQIEMSETYINTGSVYMCMAVFLPLGLPANHPLWTEPYMEWTNLKAWKGIDVGTDKALRNG</sequence>
<dbReference type="PANTHER" id="PTHR35339:SF3">
    <property type="entry name" value="DUF2264 DOMAIN-CONTAINING PROTEIN"/>
    <property type="match status" value="1"/>
</dbReference>
<dbReference type="AlphaFoldDB" id="A0AB37M7Q4"/>
<dbReference type="Proteomes" id="UP000286003">
    <property type="component" value="Unassembled WGS sequence"/>
</dbReference>
<dbReference type="PIRSF" id="PIRSF014753">
    <property type="entry name" value="UCP014753"/>
    <property type="match status" value="1"/>
</dbReference>
<organism evidence="3 4">
    <name type="scientific">Bacteroides intestinalis</name>
    <dbReference type="NCBI Taxonomy" id="329854"/>
    <lineage>
        <taxon>Bacteria</taxon>
        <taxon>Pseudomonadati</taxon>
        <taxon>Bacteroidota</taxon>
        <taxon>Bacteroidia</taxon>
        <taxon>Bacteroidales</taxon>
        <taxon>Bacteroidaceae</taxon>
        <taxon>Bacteroides</taxon>
    </lineage>
</organism>
<protein>
    <submittedName>
        <fullName evidence="3">DUF2264 domain-containing protein</fullName>
    </submittedName>
</protein>
<dbReference type="Pfam" id="PF10022">
    <property type="entry name" value="DUF2264"/>
    <property type="match status" value="1"/>
</dbReference>
<dbReference type="InterPro" id="IPR016624">
    <property type="entry name" value="UCP014753"/>
</dbReference>
<evidence type="ECO:0000256" key="1">
    <source>
        <dbReference type="SAM" id="SignalP"/>
    </source>
</evidence>
<evidence type="ECO:0000313" key="4">
    <source>
        <dbReference type="Proteomes" id="UP000286003"/>
    </source>
</evidence>
<reference evidence="3 4" key="1">
    <citation type="submission" date="2018-08" db="EMBL/GenBank/DDBJ databases">
        <title>A genome reference for cultivated species of the human gut microbiota.</title>
        <authorList>
            <person name="Zou Y."/>
            <person name="Xue W."/>
            <person name="Luo G."/>
        </authorList>
    </citation>
    <scope>NUCLEOTIDE SEQUENCE [LARGE SCALE GENOMIC DNA]</scope>
    <source>
        <strain evidence="3 4">AF31-23</strain>
    </source>
</reference>
<feature type="domain" description="DUF2264" evidence="2">
    <location>
        <begin position="28"/>
        <end position="389"/>
    </location>
</feature>
<feature type="signal peptide" evidence="1">
    <location>
        <begin position="1"/>
        <end position="21"/>
    </location>
</feature>
<accession>A0AB37M7Q4</accession>
<dbReference type="RefSeq" id="WP_118477332.1">
    <property type="nucleotide sequence ID" value="NZ_JAQCXL010000029.1"/>
</dbReference>
<name>A0AB37M7Q4_9BACE</name>
<comment type="caution">
    <text evidence="3">The sequence shown here is derived from an EMBL/GenBank/DDBJ whole genome shotgun (WGS) entry which is preliminary data.</text>
</comment>
<gene>
    <name evidence="3" type="ORF">DWZ32_19975</name>
</gene>
<dbReference type="PANTHER" id="PTHR35339">
    <property type="entry name" value="LINALOOL DEHYDRATASE_ISOMERASE DOMAIN-CONTAINING PROTEIN"/>
    <property type="match status" value="1"/>
</dbReference>
<keyword evidence="1" id="KW-0732">Signal</keyword>
<dbReference type="InterPro" id="IPR049349">
    <property type="entry name" value="DUF2264_N"/>
</dbReference>
<proteinExistence type="predicted"/>
<feature type="chain" id="PRO_5044233492" evidence="1">
    <location>
        <begin position="22"/>
        <end position="409"/>
    </location>
</feature>
<dbReference type="EMBL" id="QRQM01000029">
    <property type="protein sequence ID" value="RHN03596.1"/>
    <property type="molecule type" value="Genomic_DNA"/>
</dbReference>